<protein>
    <submittedName>
        <fullName evidence="2">Uncharacterized protein</fullName>
    </submittedName>
</protein>
<dbReference type="Proteomes" id="UP001589894">
    <property type="component" value="Unassembled WGS sequence"/>
</dbReference>
<keyword evidence="3" id="KW-1185">Reference proteome</keyword>
<comment type="caution">
    <text evidence="2">The sequence shown here is derived from an EMBL/GenBank/DDBJ whole genome shotgun (WGS) entry which is preliminary data.</text>
</comment>
<proteinExistence type="predicted"/>
<name>A0ABV6NWG9_9ACTN</name>
<accession>A0ABV6NWG9</accession>
<dbReference type="EMBL" id="JBHLUE010000005">
    <property type="protein sequence ID" value="MFC0564413.1"/>
    <property type="molecule type" value="Genomic_DNA"/>
</dbReference>
<reference evidence="2 3" key="1">
    <citation type="submission" date="2024-09" db="EMBL/GenBank/DDBJ databases">
        <authorList>
            <person name="Sun Q."/>
            <person name="Mori K."/>
        </authorList>
    </citation>
    <scope>NUCLEOTIDE SEQUENCE [LARGE SCALE GENOMIC DNA]</scope>
    <source>
        <strain evidence="2 3">TBRC 2205</strain>
    </source>
</reference>
<evidence type="ECO:0000313" key="3">
    <source>
        <dbReference type="Proteomes" id="UP001589894"/>
    </source>
</evidence>
<evidence type="ECO:0000256" key="1">
    <source>
        <dbReference type="SAM" id="MobiDB-lite"/>
    </source>
</evidence>
<dbReference type="RefSeq" id="WP_377337413.1">
    <property type="nucleotide sequence ID" value="NZ_JBHLUE010000005.1"/>
</dbReference>
<feature type="region of interest" description="Disordered" evidence="1">
    <location>
        <begin position="1"/>
        <end position="23"/>
    </location>
</feature>
<organism evidence="2 3">
    <name type="scientific">Plantactinospora siamensis</name>
    <dbReference type="NCBI Taxonomy" id="555372"/>
    <lineage>
        <taxon>Bacteria</taxon>
        <taxon>Bacillati</taxon>
        <taxon>Actinomycetota</taxon>
        <taxon>Actinomycetes</taxon>
        <taxon>Micromonosporales</taxon>
        <taxon>Micromonosporaceae</taxon>
        <taxon>Plantactinospora</taxon>
    </lineage>
</organism>
<evidence type="ECO:0000313" key="2">
    <source>
        <dbReference type="EMBL" id="MFC0564413.1"/>
    </source>
</evidence>
<gene>
    <name evidence="2" type="ORF">ACFFHU_09720</name>
</gene>
<sequence>MASGAQLPTAQVAHIPATRSPHHAHNRLCSIRFHAGHGDASPEVKVNAPVTDISALQIKVHSGWSAEARRCGGHRQTLWAWEFIALQRRLASSPTRGSDAVRAR</sequence>